<reference evidence="3 4" key="1">
    <citation type="journal article" date="2015" name="Genome Announc.">
        <title>Draft Genome Sequence of Brevibacillus brevis DZQ7, a Plant Growth-Promoting Rhizobacterium with Broad-Spectrum Antimicrobial Activity.</title>
        <authorList>
            <person name="Hou Q."/>
            <person name="Wang C."/>
            <person name="Hou X."/>
            <person name="Xia Z."/>
            <person name="Ye J."/>
            <person name="Liu K."/>
            <person name="Liu H."/>
            <person name="Wang J."/>
            <person name="Guo H."/>
            <person name="Yu X."/>
            <person name="Yang Y."/>
            <person name="Du B."/>
            <person name="Ding Y."/>
        </authorList>
    </citation>
    <scope>NUCLEOTIDE SEQUENCE [LARGE SCALE GENOMIC DNA]</scope>
    <source>
        <strain evidence="3 4">DZQ7</strain>
    </source>
</reference>
<name>A0A2Z4MGT0_BREBE</name>
<dbReference type="RefSeq" id="WP_048032489.1">
    <property type="nucleotide sequence ID" value="NZ_CP030117.1"/>
</dbReference>
<feature type="transmembrane region" description="Helical" evidence="1">
    <location>
        <begin position="155"/>
        <end position="174"/>
    </location>
</feature>
<dbReference type="EMBL" id="CP030117">
    <property type="protein sequence ID" value="AWX55732.1"/>
    <property type="molecule type" value="Genomic_DNA"/>
</dbReference>
<gene>
    <name evidence="3" type="ORF">AB432_012085</name>
</gene>
<dbReference type="InterPro" id="IPR051790">
    <property type="entry name" value="Cytochrome_c-biogenesis_DsbD"/>
</dbReference>
<keyword evidence="1" id="KW-1133">Transmembrane helix</keyword>
<sequence>MDWYSYLYQYGAWISKPFSDLYYGMGEQAPLIGALLLGIVGAFAPCQLSGNVAAFTVFGKNVVVKGGFRSHVWMFILGKAVVYSALGAIVFAFGEQLSTQAIPLFQWARKLLAPMFILIGLFLIGWIKLPFLHMHSFEEKIKRFSKRFEGKTQSFWLGVAFSLGFCPTMFWLYFGLTMPLMFTSSFGPIIPTVFALGTALPLLIVLLLLAVASDSSSLMKKTRKWGTATQKLAGIVFVLLGISDFMAFW</sequence>
<dbReference type="InterPro" id="IPR039447">
    <property type="entry name" value="UreH-like_TM_dom"/>
</dbReference>
<dbReference type="Proteomes" id="UP000036061">
    <property type="component" value="Chromosome"/>
</dbReference>
<feature type="transmembrane region" description="Helical" evidence="1">
    <location>
        <begin position="71"/>
        <end position="93"/>
    </location>
</feature>
<keyword evidence="1" id="KW-0472">Membrane</keyword>
<dbReference type="PANTHER" id="PTHR31272">
    <property type="entry name" value="CYTOCHROME C-TYPE BIOGENESIS PROTEIN HI_1454-RELATED"/>
    <property type="match status" value="1"/>
</dbReference>
<feature type="domain" description="Urease accessory protein UreH-like transmembrane" evidence="2">
    <location>
        <begin position="34"/>
        <end position="242"/>
    </location>
</feature>
<feature type="transmembrane region" description="Helical" evidence="1">
    <location>
        <begin position="113"/>
        <end position="134"/>
    </location>
</feature>
<proteinExistence type="predicted"/>
<feature type="transmembrane region" description="Helical" evidence="1">
    <location>
        <begin position="232"/>
        <end position="248"/>
    </location>
</feature>
<accession>A0A2Z4MGT0</accession>
<organism evidence="3 4">
    <name type="scientific">Brevibacillus brevis</name>
    <name type="common">Bacillus brevis</name>
    <dbReference type="NCBI Taxonomy" id="1393"/>
    <lineage>
        <taxon>Bacteria</taxon>
        <taxon>Bacillati</taxon>
        <taxon>Bacillota</taxon>
        <taxon>Bacilli</taxon>
        <taxon>Bacillales</taxon>
        <taxon>Paenibacillaceae</taxon>
        <taxon>Brevibacillus</taxon>
    </lineage>
</organism>
<evidence type="ECO:0000256" key="1">
    <source>
        <dbReference type="SAM" id="Phobius"/>
    </source>
</evidence>
<evidence type="ECO:0000313" key="3">
    <source>
        <dbReference type="EMBL" id="AWX55732.1"/>
    </source>
</evidence>
<feature type="transmembrane region" description="Helical" evidence="1">
    <location>
        <begin position="31"/>
        <end position="59"/>
    </location>
</feature>
<evidence type="ECO:0000313" key="4">
    <source>
        <dbReference type="Proteomes" id="UP000036061"/>
    </source>
</evidence>
<dbReference type="AlphaFoldDB" id="A0A2Z4MGT0"/>
<protein>
    <submittedName>
        <fullName evidence="3">Sulfite exporter TauE/SafE family protein</fullName>
    </submittedName>
</protein>
<evidence type="ECO:0000259" key="2">
    <source>
        <dbReference type="Pfam" id="PF13386"/>
    </source>
</evidence>
<feature type="transmembrane region" description="Helical" evidence="1">
    <location>
        <begin position="186"/>
        <end position="211"/>
    </location>
</feature>
<dbReference type="PANTHER" id="PTHR31272:SF4">
    <property type="entry name" value="CYTOCHROME C-TYPE BIOGENESIS PROTEIN HI_1454-RELATED"/>
    <property type="match status" value="1"/>
</dbReference>
<keyword evidence="1" id="KW-0812">Transmembrane</keyword>
<dbReference type="Pfam" id="PF13386">
    <property type="entry name" value="DsbD_2"/>
    <property type="match status" value="1"/>
</dbReference>